<comment type="caution">
    <text evidence="1">The sequence shown here is derived from an EMBL/GenBank/DDBJ whole genome shotgun (WGS) entry which is preliminary data.</text>
</comment>
<dbReference type="EMBL" id="JACQWF010000167">
    <property type="protein sequence ID" value="MBI4595476.1"/>
    <property type="molecule type" value="Genomic_DNA"/>
</dbReference>
<accession>A0A933GKE4</accession>
<proteinExistence type="predicted"/>
<evidence type="ECO:0000313" key="2">
    <source>
        <dbReference type="Proteomes" id="UP000772181"/>
    </source>
</evidence>
<dbReference type="AlphaFoldDB" id="A0A933GKE4"/>
<evidence type="ECO:0000313" key="1">
    <source>
        <dbReference type="EMBL" id="MBI4595476.1"/>
    </source>
</evidence>
<dbReference type="Proteomes" id="UP000772181">
    <property type="component" value="Unassembled WGS sequence"/>
</dbReference>
<protein>
    <submittedName>
        <fullName evidence="1">Uncharacterized protein</fullName>
    </submittedName>
</protein>
<name>A0A933GKE4_UNCTE</name>
<organism evidence="1 2">
    <name type="scientific">Tectimicrobiota bacterium</name>
    <dbReference type="NCBI Taxonomy" id="2528274"/>
    <lineage>
        <taxon>Bacteria</taxon>
        <taxon>Pseudomonadati</taxon>
        <taxon>Nitrospinota/Tectimicrobiota group</taxon>
        <taxon>Candidatus Tectimicrobiota</taxon>
    </lineage>
</organism>
<reference evidence="1" key="1">
    <citation type="submission" date="2020-07" db="EMBL/GenBank/DDBJ databases">
        <title>Huge and variable diversity of episymbiotic CPR bacteria and DPANN archaea in groundwater ecosystems.</title>
        <authorList>
            <person name="He C.Y."/>
            <person name="Keren R."/>
            <person name="Whittaker M."/>
            <person name="Farag I.F."/>
            <person name="Doudna J."/>
            <person name="Cate J.H.D."/>
            <person name="Banfield J.F."/>
        </authorList>
    </citation>
    <scope>NUCLEOTIDE SEQUENCE</scope>
    <source>
        <strain evidence="1">NC_groundwater_1482_Ag_S-0.65um_47_24</strain>
    </source>
</reference>
<gene>
    <name evidence="1" type="ORF">HY730_03755</name>
</gene>
<sequence length="65" mass="7297">MPALPIVTIVHPLAGQPPDEVKNKALGAVDEIIHVLTYPPESLAEEYKARYLQVKGLFKWKPLFD</sequence>